<protein>
    <submittedName>
        <fullName evidence="2">Uncharacterized protein DUF4360</fullName>
    </submittedName>
</protein>
<name>A0A2N3WU43_9PSEU</name>
<evidence type="ECO:0000256" key="1">
    <source>
        <dbReference type="SAM" id="MobiDB-lite"/>
    </source>
</evidence>
<dbReference type="PANTHER" id="PTHR38847">
    <property type="match status" value="1"/>
</dbReference>
<organism evidence="2 3">
    <name type="scientific">Amycolatopsis echigonensis</name>
    <dbReference type="NCBI Taxonomy" id="2576905"/>
    <lineage>
        <taxon>Bacteria</taxon>
        <taxon>Bacillati</taxon>
        <taxon>Actinomycetota</taxon>
        <taxon>Actinomycetes</taxon>
        <taxon>Pseudonocardiales</taxon>
        <taxon>Pseudonocardiaceae</taxon>
        <taxon>Amycolatopsis</taxon>
    </lineage>
</organism>
<dbReference type="Pfam" id="PF14273">
    <property type="entry name" value="DUF4360"/>
    <property type="match status" value="1"/>
</dbReference>
<keyword evidence="3" id="KW-1185">Reference proteome</keyword>
<feature type="region of interest" description="Disordered" evidence="1">
    <location>
        <begin position="1"/>
        <end position="80"/>
    </location>
</feature>
<gene>
    <name evidence="2" type="ORF">ATK30_8372</name>
</gene>
<evidence type="ECO:0000313" key="3">
    <source>
        <dbReference type="Proteomes" id="UP000233750"/>
    </source>
</evidence>
<dbReference type="PANTHER" id="PTHR38847:SF1">
    <property type="entry name" value="PSEUDOURIDINE SYNTHASE RSUA_RLUA-LIKE DOMAIN-CONTAINING PROTEIN"/>
    <property type="match status" value="1"/>
</dbReference>
<evidence type="ECO:0000313" key="2">
    <source>
        <dbReference type="EMBL" id="PKV97391.1"/>
    </source>
</evidence>
<dbReference type="EMBL" id="PJMY01000003">
    <property type="protein sequence ID" value="PKV97391.1"/>
    <property type="molecule type" value="Genomic_DNA"/>
</dbReference>
<dbReference type="InterPro" id="IPR025649">
    <property type="entry name" value="DUF4360"/>
</dbReference>
<sequence length="242" mass="25763">MASTEDASPTGGRRPGASSHGSQDHVRARCRGSALSRGAKGVTPHHDPVTGCGGRGAAAVRGGRQRRRCPPETRREAGGAETGAVALLALSSTVAPHSWPQNPPLDKIIIDVATVTGTGCPPDTAAVSVSADYRGFGHLENGAYGVERANYYFQGNSPTAYETHRLDGFYDNDWRFSDSTDIDAIIYEPCGQERNLNLNTELRAYAGTSDPAKTTSFLTTDSTDGSVQTVYRFAWKSCPAVR</sequence>
<comment type="caution">
    <text evidence="2">The sequence shown here is derived from an EMBL/GenBank/DDBJ whole genome shotgun (WGS) entry which is preliminary data.</text>
</comment>
<dbReference type="AlphaFoldDB" id="A0A2N3WU43"/>
<proteinExistence type="predicted"/>
<dbReference type="Proteomes" id="UP000233750">
    <property type="component" value="Unassembled WGS sequence"/>
</dbReference>
<reference evidence="2 3" key="1">
    <citation type="submission" date="2017-12" db="EMBL/GenBank/DDBJ databases">
        <title>Sequencing the genomes of 1000 Actinobacteria strains.</title>
        <authorList>
            <person name="Klenk H.-P."/>
        </authorList>
    </citation>
    <scope>NUCLEOTIDE SEQUENCE [LARGE SCALE GENOMIC DNA]</scope>
    <source>
        <strain evidence="2 3">DSM 45165</strain>
    </source>
</reference>
<feature type="compositionally biased region" description="Basic and acidic residues" evidence="1">
    <location>
        <begin position="69"/>
        <end position="78"/>
    </location>
</feature>
<accession>A0A2N3WU43</accession>